<dbReference type="EMBL" id="CAJOBP010008417">
    <property type="protein sequence ID" value="CAF4534393.1"/>
    <property type="molecule type" value="Genomic_DNA"/>
</dbReference>
<dbReference type="AlphaFoldDB" id="A0A820XLQ6"/>
<keyword evidence="3" id="KW-1185">Reference proteome</keyword>
<evidence type="ECO:0000256" key="1">
    <source>
        <dbReference type="SAM" id="SignalP"/>
    </source>
</evidence>
<name>A0A820XLQ6_9BILA</name>
<keyword evidence="1" id="KW-0732">Signal</keyword>
<comment type="caution">
    <text evidence="2">The sequence shown here is derived from an EMBL/GenBank/DDBJ whole genome shotgun (WGS) entry which is preliminary data.</text>
</comment>
<evidence type="ECO:0000313" key="2">
    <source>
        <dbReference type="EMBL" id="CAF4534393.1"/>
    </source>
</evidence>
<accession>A0A820XLQ6</accession>
<feature type="chain" id="PRO_5032633834" evidence="1">
    <location>
        <begin position="22"/>
        <end position="119"/>
    </location>
</feature>
<dbReference type="Proteomes" id="UP000663873">
    <property type="component" value="Unassembled WGS sequence"/>
</dbReference>
<proteinExistence type="predicted"/>
<reference evidence="2" key="1">
    <citation type="submission" date="2021-02" db="EMBL/GenBank/DDBJ databases">
        <authorList>
            <person name="Nowell W R."/>
        </authorList>
    </citation>
    <scope>NUCLEOTIDE SEQUENCE</scope>
</reference>
<gene>
    <name evidence="2" type="ORF">UJA718_LOCUS28392</name>
</gene>
<feature type="signal peptide" evidence="1">
    <location>
        <begin position="1"/>
        <end position="21"/>
    </location>
</feature>
<evidence type="ECO:0000313" key="3">
    <source>
        <dbReference type="Proteomes" id="UP000663873"/>
    </source>
</evidence>
<organism evidence="2 3">
    <name type="scientific">Rotaria socialis</name>
    <dbReference type="NCBI Taxonomy" id="392032"/>
    <lineage>
        <taxon>Eukaryota</taxon>
        <taxon>Metazoa</taxon>
        <taxon>Spiralia</taxon>
        <taxon>Gnathifera</taxon>
        <taxon>Rotifera</taxon>
        <taxon>Eurotatoria</taxon>
        <taxon>Bdelloidea</taxon>
        <taxon>Philodinida</taxon>
        <taxon>Philodinidae</taxon>
        <taxon>Rotaria</taxon>
    </lineage>
</organism>
<sequence length="119" mass="13744">MAIRLADLLIVVLAAIYSANTCPRYDATSWWKTQKHRGYPHDENPWSIENNMNLVRSSLITLQTHMKAERIVSALVLRHYSEWWLGVASDECRDHCTYADPVNCTTNANLEIDKRYGSF</sequence>
<protein>
    <submittedName>
        <fullName evidence="2">Uncharacterized protein</fullName>
    </submittedName>
</protein>